<proteinExistence type="predicted"/>
<reference evidence="1 2" key="1">
    <citation type="submission" date="2008-05" db="EMBL/GenBank/DDBJ databases">
        <title>Complete sequence of Chlorobium limicola DSM 245.</title>
        <authorList>
            <consortium name="US DOE Joint Genome Institute"/>
            <person name="Lucas S."/>
            <person name="Copeland A."/>
            <person name="Lapidus A."/>
            <person name="Glavina del Rio T."/>
            <person name="Dalin E."/>
            <person name="Tice H."/>
            <person name="Bruce D."/>
            <person name="Goodwin L."/>
            <person name="Pitluck S."/>
            <person name="Schmutz J."/>
            <person name="Larimer F."/>
            <person name="Land M."/>
            <person name="Hauser L."/>
            <person name="Kyrpides N."/>
            <person name="Ovchinnikova G."/>
            <person name="Zhao F."/>
            <person name="Li T."/>
            <person name="Liu Z."/>
            <person name="Overmann J."/>
            <person name="Bryant D.A."/>
            <person name="Richardson P."/>
        </authorList>
    </citation>
    <scope>NUCLEOTIDE SEQUENCE [LARGE SCALE GENOMIC DNA]</scope>
    <source>
        <strain evidence="2">DSM 245 / NBRC 103803 / 6330</strain>
    </source>
</reference>
<dbReference type="EMBL" id="CP001097">
    <property type="protein sequence ID" value="ACD89382.1"/>
    <property type="molecule type" value="Genomic_DNA"/>
</dbReference>
<dbReference type="STRING" id="290315.Clim_0288"/>
<dbReference type="Proteomes" id="UP000008841">
    <property type="component" value="Chromosome"/>
</dbReference>
<protein>
    <submittedName>
        <fullName evidence="1">Uncharacterized protein</fullName>
    </submittedName>
</protein>
<evidence type="ECO:0000313" key="1">
    <source>
        <dbReference type="EMBL" id="ACD89382.1"/>
    </source>
</evidence>
<accession>B3EF99</accession>
<evidence type="ECO:0000313" key="2">
    <source>
        <dbReference type="Proteomes" id="UP000008841"/>
    </source>
</evidence>
<sequence>MPEYSPKLKRHRNLSVPNSAIIFNTNAEPMHFLSDHRRKFFLLSQEKPKETVIQCIRIRDSNETYGYGCSKAFGNSPQIS</sequence>
<dbReference type="KEGG" id="cli:Clim_0288"/>
<name>B3EF99_CHLL2</name>
<organism evidence="1 2">
    <name type="scientific">Chlorobium limicola (strain DSM 245 / NBRC 103803 / 6330)</name>
    <dbReference type="NCBI Taxonomy" id="290315"/>
    <lineage>
        <taxon>Bacteria</taxon>
        <taxon>Pseudomonadati</taxon>
        <taxon>Chlorobiota</taxon>
        <taxon>Chlorobiia</taxon>
        <taxon>Chlorobiales</taxon>
        <taxon>Chlorobiaceae</taxon>
        <taxon>Chlorobium/Pelodictyon group</taxon>
        <taxon>Chlorobium</taxon>
    </lineage>
</organism>
<gene>
    <name evidence="1" type="ordered locus">Clim_0288</name>
</gene>
<dbReference type="HOGENOM" id="CLU_2583321_0_0_10"/>
<dbReference type="AlphaFoldDB" id="B3EF99"/>